<comment type="caution">
    <text evidence="1">The sequence shown here is derived from an EMBL/GenBank/DDBJ whole genome shotgun (WGS) entry which is preliminary data.</text>
</comment>
<name>A0A2P7SE27_9HYPH</name>
<evidence type="ECO:0000313" key="1">
    <source>
        <dbReference type="EMBL" id="PSJ60730.1"/>
    </source>
</evidence>
<gene>
    <name evidence="1" type="ORF">C7I85_11850</name>
</gene>
<protein>
    <submittedName>
        <fullName evidence="1">Uncharacterized protein</fullName>
    </submittedName>
</protein>
<keyword evidence="2" id="KW-1185">Reference proteome</keyword>
<dbReference type="EMBL" id="PXYL01000005">
    <property type="protein sequence ID" value="PSJ60730.1"/>
    <property type="molecule type" value="Genomic_DNA"/>
</dbReference>
<dbReference type="AlphaFoldDB" id="A0A2P7SE27"/>
<evidence type="ECO:0000313" key="2">
    <source>
        <dbReference type="Proteomes" id="UP000240653"/>
    </source>
</evidence>
<reference evidence="1 2" key="1">
    <citation type="submission" date="2018-03" db="EMBL/GenBank/DDBJ databases">
        <title>The draft genome of Mesorhizobium soli JCM 19897.</title>
        <authorList>
            <person name="Li L."/>
            <person name="Liu L."/>
            <person name="Liang L."/>
            <person name="Wang T."/>
            <person name="Zhang X."/>
        </authorList>
    </citation>
    <scope>NUCLEOTIDE SEQUENCE [LARGE SCALE GENOMIC DNA]</scope>
    <source>
        <strain evidence="1 2">JCM 19897</strain>
    </source>
</reference>
<proteinExistence type="predicted"/>
<accession>A0A2P7SE27</accession>
<dbReference type="Proteomes" id="UP000240653">
    <property type="component" value="Unassembled WGS sequence"/>
</dbReference>
<sequence>MNRCLMLPRVWQPRDPETVCTRIQTEGPSVYFEITLTPEEAEAHALDLLNDAQRAKQARASRIWREAIEDRPPAD</sequence>
<organism evidence="1 2">
    <name type="scientific">Pseudaminobacter soli</name>
    <name type="common">ex Li et al. 2025</name>
    <dbReference type="NCBI Taxonomy" id="1295366"/>
    <lineage>
        <taxon>Bacteria</taxon>
        <taxon>Pseudomonadati</taxon>
        <taxon>Pseudomonadota</taxon>
        <taxon>Alphaproteobacteria</taxon>
        <taxon>Hyphomicrobiales</taxon>
        <taxon>Phyllobacteriaceae</taxon>
        <taxon>Pseudaminobacter</taxon>
    </lineage>
</organism>